<proteinExistence type="predicted"/>
<accession>A0AC35U2P7</accession>
<name>A0AC35U2P7_9BILA</name>
<dbReference type="WBParaSite" id="RSKR_0000650000.1">
    <property type="protein sequence ID" value="RSKR_0000650000.1"/>
    <property type="gene ID" value="RSKR_0000650000"/>
</dbReference>
<dbReference type="Proteomes" id="UP000095286">
    <property type="component" value="Unplaced"/>
</dbReference>
<reference evidence="2" key="1">
    <citation type="submission" date="2016-11" db="UniProtKB">
        <authorList>
            <consortium name="WormBaseParasite"/>
        </authorList>
    </citation>
    <scope>IDENTIFICATION</scope>
    <source>
        <strain evidence="2">KR3021</strain>
    </source>
</reference>
<evidence type="ECO:0000313" key="1">
    <source>
        <dbReference type="Proteomes" id="UP000095286"/>
    </source>
</evidence>
<protein>
    <submittedName>
        <fullName evidence="2">Alba domain-containing protein</fullName>
    </submittedName>
</protein>
<sequence length="113" mass="12223">MGQEKATGGLKRKKVPVSGEDVNRLSQGLQSSAGIKTVVVKRSRADGESLTFGKRAKDTGPSKFEFMLFTLDKAMESDEDCQTIKVVEGTRERGPMAKFLPKVGSKISACHCS</sequence>
<evidence type="ECO:0000313" key="2">
    <source>
        <dbReference type="WBParaSite" id="RSKR_0000650000.1"/>
    </source>
</evidence>
<organism evidence="1 2">
    <name type="scientific">Rhabditophanes sp. KR3021</name>
    <dbReference type="NCBI Taxonomy" id="114890"/>
    <lineage>
        <taxon>Eukaryota</taxon>
        <taxon>Metazoa</taxon>
        <taxon>Ecdysozoa</taxon>
        <taxon>Nematoda</taxon>
        <taxon>Chromadorea</taxon>
        <taxon>Rhabditida</taxon>
        <taxon>Tylenchina</taxon>
        <taxon>Panagrolaimomorpha</taxon>
        <taxon>Strongyloidoidea</taxon>
        <taxon>Alloionematidae</taxon>
        <taxon>Rhabditophanes</taxon>
    </lineage>
</organism>